<evidence type="ECO:0008006" key="5">
    <source>
        <dbReference type="Google" id="ProtNLM"/>
    </source>
</evidence>
<dbReference type="SUPFAM" id="SSF51735">
    <property type="entry name" value="NAD(P)-binding Rossmann-fold domains"/>
    <property type="match status" value="1"/>
</dbReference>
<evidence type="ECO:0000256" key="1">
    <source>
        <dbReference type="ARBA" id="ARBA00022857"/>
    </source>
</evidence>
<dbReference type="Proteomes" id="UP000094385">
    <property type="component" value="Unassembled WGS sequence"/>
</dbReference>
<reference evidence="3 4" key="1">
    <citation type="journal article" date="2016" name="Proc. Natl. Acad. Sci. U.S.A.">
        <title>Comparative genomics of biotechnologically important yeasts.</title>
        <authorList>
            <person name="Riley R."/>
            <person name="Haridas S."/>
            <person name="Wolfe K.H."/>
            <person name="Lopes M.R."/>
            <person name="Hittinger C.T."/>
            <person name="Goeker M."/>
            <person name="Salamov A.A."/>
            <person name="Wisecaver J.H."/>
            <person name="Long T.M."/>
            <person name="Calvey C.H."/>
            <person name="Aerts A.L."/>
            <person name="Barry K.W."/>
            <person name="Choi C."/>
            <person name="Clum A."/>
            <person name="Coughlan A.Y."/>
            <person name="Deshpande S."/>
            <person name="Douglass A.P."/>
            <person name="Hanson S.J."/>
            <person name="Klenk H.-P."/>
            <person name="LaButti K.M."/>
            <person name="Lapidus A."/>
            <person name="Lindquist E.A."/>
            <person name="Lipzen A.M."/>
            <person name="Meier-Kolthoff J.P."/>
            <person name="Ohm R.A."/>
            <person name="Otillar R.P."/>
            <person name="Pangilinan J.L."/>
            <person name="Peng Y."/>
            <person name="Rokas A."/>
            <person name="Rosa C.A."/>
            <person name="Scheuner C."/>
            <person name="Sibirny A.A."/>
            <person name="Slot J.C."/>
            <person name="Stielow J.B."/>
            <person name="Sun H."/>
            <person name="Kurtzman C.P."/>
            <person name="Blackwell M."/>
            <person name="Grigoriev I.V."/>
            <person name="Jeffries T.W."/>
        </authorList>
    </citation>
    <scope>NUCLEOTIDE SEQUENCE [LARGE SCALE GENOMIC DNA]</scope>
    <source>
        <strain evidence="3 4">NRRL Y-11557</strain>
    </source>
</reference>
<evidence type="ECO:0000313" key="3">
    <source>
        <dbReference type="EMBL" id="ODQ72327.1"/>
    </source>
</evidence>
<proteinExistence type="predicted"/>
<dbReference type="Gene3D" id="3.90.180.10">
    <property type="entry name" value="Medium-chain alcohol dehydrogenases, catalytic domain"/>
    <property type="match status" value="1"/>
</dbReference>
<keyword evidence="2" id="KW-0560">Oxidoreductase</keyword>
<dbReference type="STRING" id="675824.A0A1E3Q5Q1"/>
<dbReference type="GO" id="GO:0070402">
    <property type="term" value="F:NADPH binding"/>
    <property type="evidence" value="ECO:0007669"/>
    <property type="project" value="TreeGrafter"/>
</dbReference>
<dbReference type="Gene3D" id="3.40.50.720">
    <property type="entry name" value="NAD(P)-binding Rossmann-like Domain"/>
    <property type="match status" value="1"/>
</dbReference>
<organism evidence="3 4">
    <name type="scientific">Lipomyces starkeyi NRRL Y-11557</name>
    <dbReference type="NCBI Taxonomy" id="675824"/>
    <lineage>
        <taxon>Eukaryota</taxon>
        <taxon>Fungi</taxon>
        <taxon>Dikarya</taxon>
        <taxon>Ascomycota</taxon>
        <taxon>Saccharomycotina</taxon>
        <taxon>Lipomycetes</taxon>
        <taxon>Lipomycetales</taxon>
        <taxon>Lipomycetaceae</taxon>
        <taxon>Lipomyces</taxon>
    </lineage>
</organism>
<name>A0A1E3Q5Q1_LIPST</name>
<dbReference type="PANTHER" id="PTHR48106">
    <property type="entry name" value="QUINONE OXIDOREDUCTASE PIG3-RELATED"/>
    <property type="match status" value="1"/>
</dbReference>
<dbReference type="OrthoDB" id="3487136at2759"/>
<sequence>MPILVIVRSGKAKEEIVRSGVDEEHVLDSGDPEFMHDLEQVAREIGTTVVFDGVGGAFISQMIGALPPPSSIFFYGFLSGAEKVAFHSVIFMMNDLTMRRFSNFESVTVRDEERRADMLQDLEGCIEDPLFTTRVGKEFELEEFEAAMAYEAAGGRKAVFVLSK</sequence>
<dbReference type="EMBL" id="KV454295">
    <property type="protein sequence ID" value="ODQ72327.1"/>
    <property type="molecule type" value="Genomic_DNA"/>
</dbReference>
<gene>
    <name evidence="3" type="ORF">LIPSTDRAFT_292270</name>
</gene>
<evidence type="ECO:0000256" key="2">
    <source>
        <dbReference type="ARBA" id="ARBA00023002"/>
    </source>
</evidence>
<keyword evidence="4" id="KW-1185">Reference proteome</keyword>
<evidence type="ECO:0000313" key="4">
    <source>
        <dbReference type="Proteomes" id="UP000094385"/>
    </source>
</evidence>
<protein>
    <recommendedName>
        <fullName evidence="5">Alcohol dehydrogenase-like C-terminal domain-containing protein</fullName>
    </recommendedName>
</protein>
<keyword evidence="1" id="KW-0521">NADP</keyword>
<dbReference type="PANTHER" id="PTHR48106:SF18">
    <property type="entry name" value="QUINONE OXIDOREDUCTASE PIG3"/>
    <property type="match status" value="1"/>
</dbReference>
<dbReference type="Pfam" id="PF13602">
    <property type="entry name" value="ADH_zinc_N_2"/>
    <property type="match status" value="1"/>
</dbReference>
<dbReference type="AlphaFoldDB" id="A0A1E3Q5Q1"/>
<dbReference type="InterPro" id="IPR036291">
    <property type="entry name" value="NAD(P)-bd_dom_sf"/>
</dbReference>
<dbReference type="GO" id="GO:0016651">
    <property type="term" value="F:oxidoreductase activity, acting on NAD(P)H"/>
    <property type="evidence" value="ECO:0007669"/>
    <property type="project" value="TreeGrafter"/>
</dbReference>
<accession>A0A1E3Q5Q1</accession>